<dbReference type="Proteomes" id="UP000009045">
    <property type="component" value="Chromosome"/>
</dbReference>
<dbReference type="InterPro" id="IPR027417">
    <property type="entry name" value="P-loop_NTPase"/>
</dbReference>
<reference evidence="2 3" key="1">
    <citation type="journal article" date="2011" name="J. Biotechnol.">
        <title>The complete genome sequence of the dominant Sinorhizobium meliloti field isolate SM11 extends the S. meliloti pan-genome.</title>
        <authorList>
            <person name="Schneiker-Bekel S."/>
            <person name="Wibberg D."/>
            <person name="Bekel T."/>
            <person name="Blom J."/>
            <person name="Linke B."/>
            <person name="Neuweger H."/>
            <person name="Stiens M."/>
            <person name="Vorholter F.J."/>
            <person name="Weidner S."/>
            <person name="Goesmann A."/>
            <person name="Puhler A."/>
            <person name="Schluter A."/>
        </authorList>
    </citation>
    <scope>NUCLEOTIDE SEQUENCE [LARGE SCALE GENOMIC DNA]</scope>
    <source>
        <strain evidence="2 3">SM11</strain>
    </source>
</reference>
<dbReference type="AlphaFoldDB" id="F7X2M2"/>
<evidence type="ECO:0000259" key="1">
    <source>
        <dbReference type="Pfam" id="PF09037"/>
    </source>
</evidence>
<organism evidence="2 3">
    <name type="scientific">Sinorhizobium meliloti (strain SM11)</name>
    <dbReference type="NCBI Taxonomy" id="707241"/>
    <lineage>
        <taxon>Bacteria</taxon>
        <taxon>Pseudomonadati</taxon>
        <taxon>Pseudomonadota</taxon>
        <taxon>Alphaproteobacteria</taxon>
        <taxon>Hyphomicrobiales</taxon>
        <taxon>Rhizobiaceae</taxon>
        <taxon>Sinorhizobium/Ensifer group</taxon>
        <taxon>Sinorhizobium</taxon>
    </lineage>
</organism>
<dbReference type="HOGENOM" id="CLU_098614_0_0_5"/>
<accession>F7X2M2</accession>
<dbReference type="Pfam" id="PF09037">
    <property type="entry name" value="Sulphotransf"/>
    <property type="match status" value="1"/>
</dbReference>
<dbReference type="PIRSF" id="PIRSF021497">
    <property type="entry name" value="Sulphotransferase_Stf0"/>
    <property type="match status" value="1"/>
</dbReference>
<protein>
    <recommendedName>
        <fullName evidence="1">Sulphotransferase Stf0 domain-containing protein</fullName>
    </recommendedName>
</protein>
<dbReference type="SUPFAM" id="SSF52540">
    <property type="entry name" value="P-loop containing nucleoside triphosphate hydrolases"/>
    <property type="match status" value="1"/>
</dbReference>
<dbReference type="Gene3D" id="3.40.50.300">
    <property type="entry name" value="P-loop containing nucleotide triphosphate hydrolases"/>
    <property type="match status" value="1"/>
</dbReference>
<dbReference type="PATRIC" id="fig|707241.3.peg.1004"/>
<dbReference type="InterPro" id="IPR015124">
    <property type="entry name" value="Stf0"/>
</dbReference>
<evidence type="ECO:0000313" key="2">
    <source>
        <dbReference type="EMBL" id="AEH78234.1"/>
    </source>
</evidence>
<dbReference type="GO" id="GO:0016740">
    <property type="term" value="F:transferase activity"/>
    <property type="evidence" value="ECO:0007669"/>
    <property type="project" value="InterPro"/>
</dbReference>
<dbReference type="InterPro" id="IPR024628">
    <property type="entry name" value="Sulfotransferase_Stf0_dom"/>
</dbReference>
<feature type="domain" description="Sulphotransferase Stf0" evidence="1">
    <location>
        <begin position="19"/>
        <end position="261"/>
    </location>
</feature>
<dbReference type="RefSeq" id="WP_013844671.1">
    <property type="nucleotide sequence ID" value="NC_017325.1"/>
</dbReference>
<sequence length="266" mass="29557">MKFVRIPFVSEAAMPKFDSYVICTSPRSGSTLLCKLLAATGISGNPGSYFHRPSIAEWLAYFEPAADASRPEADILATIFRAAIAKGSGDTSMFGLRLQRHSFDFFVQKLAVLHPERSSDLQRIEAAFGQTLFLHLTRLDKVEQAVSLVKAEQTGLWHAAPDGTELERTAPPSAPVYNSDEIRTWYERFAAYDQAWNDWFEMQGIEPFRIAYEALSADPLGSLRKVLSRLGLKCEGASGITPGVGKLADATNHEWAMRFRLEHNIA</sequence>
<proteinExistence type="predicted"/>
<evidence type="ECO:0000313" key="3">
    <source>
        <dbReference type="Proteomes" id="UP000009045"/>
    </source>
</evidence>
<gene>
    <name evidence="2" type="ordered locus">SM11_chr0957</name>
</gene>
<dbReference type="KEGG" id="smx:SM11_chr0957"/>
<dbReference type="EMBL" id="CP001830">
    <property type="protein sequence ID" value="AEH78234.1"/>
    <property type="molecule type" value="Genomic_DNA"/>
</dbReference>
<name>F7X2M2_SINMM</name>